<dbReference type="PANTHER" id="PTHR34477">
    <property type="entry name" value="UPF0213 PROTEIN YHBQ"/>
    <property type="match status" value="1"/>
</dbReference>
<dbReference type="SUPFAM" id="SSF82771">
    <property type="entry name" value="GIY-YIG endonuclease"/>
    <property type="match status" value="1"/>
</dbReference>
<gene>
    <name evidence="3" type="ORF">A2960_01615</name>
</gene>
<comment type="caution">
    <text evidence="3">The sequence shown here is derived from an EMBL/GenBank/DDBJ whole genome shotgun (WGS) entry which is preliminary data.</text>
</comment>
<sequence>MCWVYVLSDENNSKYYIGSTNNLSRRIKQHLAGHTRSTRVLKTYNLVYKETFDNIDDARLREKKLKSYKSHKYISWLIKNNNSMGL</sequence>
<dbReference type="InterPro" id="IPR035901">
    <property type="entry name" value="GIY-YIG_endonuc_sf"/>
</dbReference>
<feature type="domain" description="GIY-YIG" evidence="2">
    <location>
        <begin position="1"/>
        <end position="75"/>
    </location>
</feature>
<dbReference type="Proteomes" id="UP000176609">
    <property type="component" value="Unassembled WGS sequence"/>
</dbReference>
<proteinExistence type="inferred from homology"/>
<comment type="similarity">
    <text evidence="1">Belongs to the UPF0213 family.</text>
</comment>
<evidence type="ECO:0000259" key="2">
    <source>
        <dbReference type="PROSITE" id="PS50164"/>
    </source>
</evidence>
<dbReference type="InterPro" id="IPR050190">
    <property type="entry name" value="UPF0213_domain"/>
</dbReference>
<protein>
    <recommendedName>
        <fullName evidence="2">GIY-YIG domain-containing protein</fullName>
    </recommendedName>
</protein>
<dbReference type="Pfam" id="PF01541">
    <property type="entry name" value="GIY-YIG"/>
    <property type="match status" value="1"/>
</dbReference>
<dbReference type="Gene3D" id="3.40.1440.10">
    <property type="entry name" value="GIY-YIG endonuclease"/>
    <property type="match status" value="1"/>
</dbReference>
<evidence type="ECO:0000313" key="3">
    <source>
        <dbReference type="EMBL" id="OGG27120.1"/>
    </source>
</evidence>
<name>A0A1F6AR03_9BACT</name>
<reference evidence="3 4" key="1">
    <citation type="journal article" date="2016" name="Nat. Commun.">
        <title>Thousands of microbial genomes shed light on interconnected biogeochemical processes in an aquifer system.</title>
        <authorList>
            <person name="Anantharaman K."/>
            <person name="Brown C.T."/>
            <person name="Hug L.A."/>
            <person name="Sharon I."/>
            <person name="Castelle C.J."/>
            <person name="Probst A.J."/>
            <person name="Thomas B.C."/>
            <person name="Singh A."/>
            <person name="Wilkins M.J."/>
            <person name="Karaoz U."/>
            <person name="Brodie E.L."/>
            <person name="Williams K.H."/>
            <person name="Hubbard S.S."/>
            <person name="Banfield J.F."/>
        </authorList>
    </citation>
    <scope>NUCLEOTIDE SEQUENCE [LARGE SCALE GENOMIC DNA]</scope>
</reference>
<dbReference type="PANTHER" id="PTHR34477:SF1">
    <property type="entry name" value="UPF0213 PROTEIN YHBQ"/>
    <property type="match status" value="1"/>
</dbReference>
<accession>A0A1F6AR03</accession>
<dbReference type="SMART" id="SM00465">
    <property type="entry name" value="GIYc"/>
    <property type="match status" value="1"/>
</dbReference>
<evidence type="ECO:0000256" key="1">
    <source>
        <dbReference type="ARBA" id="ARBA00007435"/>
    </source>
</evidence>
<organism evidence="3 4">
    <name type="scientific">Candidatus Gottesmanbacteria bacterium RIFCSPLOWO2_01_FULL_39_12b</name>
    <dbReference type="NCBI Taxonomy" id="1798388"/>
    <lineage>
        <taxon>Bacteria</taxon>
        <taxon>Candidatus Gottesmaniibacteriota</taxon>
    </lineage>
</organism>
<dbReference type="EMBL" id="MFJR01000007">
    <property type="protein sequence ID" value="OGG27120.1"/>
    <property type="molecule type" value="Genomic_DNA"/>
</dbReference>
<dbReference type="AlphaFoldDB" id="A0A1F6AR03"/>
<dbReference type="InterPro" id="IPR000305">
    <property type="entry name" value="GIY-YIG_endonuc"/>
</dbReference>
<dbReference type="PROSITE" id="PS50164">
    <property type="entry name" value="GIY_YIG"/>
    <property type="match status" value="1"/>
</dbReference>
<evidence type="ECO:0000313" key="4">
    <source>
        <dbReference type="Proteomes" id="UP000176609"/>
    </source>
</evidence>